<comment type="subcellular location">
    <subcellularLocation>
        <location evidence="2 9">Cytoplasm</location>
    </subcellularLocation>
</comment>
<feature type="binding site" evidence="9">
    <location>
        <position position="10"/>
    </location>
    <ligand>
        <name>S-adenosyl-L-methionine</name>
        <dbReference type="ChEBI" id="CHEBI:59789"/>
    </ligand>
</feature>
<dbReference type="NCBIfam" id="NF009732">
    <property type="entry name" value="PRK13255.1"/>
    <property type="match status" value="1"/>
</dbReference>
<evidence type="ECO:0000256" key="9">
    <source>
        <dbReference type="HAMAP-Rule" id="MF_00812"/>
    </source>
</evidence>
<keyword evidence="11" id="KW-1185">Reference proteome</keyword>
<dbReference type="InterPro" id="IPR008854">
    <property type="entry name" value="TPMT"/>
</dbReference>
<dbReference type="EC" id="2.1.1.67" evidence="4 9"/>
<dbReference type="InterPro" id="IPR022474">
    <property type="entry name" value="Thiopur_S-MeTfrase_Se/Te_detox"/>
</dbReference>
<evidence type="ECO:0000256" key="4">
    <source>
        <dbReference type="ARBA" id="ARBA00011905"/>
    </source>
</evidence>
<keyword evidence="6 9" id="KW-0489">Methyltransferase</keyword>
<dbReference type="HAMAP" id="MF_00812">
    <property type="entry name" value="Thiopur_methtran"/>
    <property type="match status" value="1"/>
</dbReference>
<evidence type="ECO:0000256" key="7">
    <source>
        <dbReference type="ARBA" id="ARBA00022679"/>
    </source>
</evidence>
<comment type="caution">
    <text evidence="10">The sequence shown here is derived from an EMBL/GenBank/DDBJ whole genome shotgun (WGS) entry which is preliminary data.</text>
</comment>
<dbReference type="PROSITE" id="PS51585">
    <property type="entry name" value="SAM_MT_TPMT"/>
    <property type="match status" value="1"/>
</dbReference>
<dbReference type="PIRSF" id="PIRSF023956">
    <property type="entry name" value="Thiopurine_S-methyltransferase"/>
    <property type="match status" value="1"/>
</dbReference>
<feature type="binding site" evidence="9">
    <location>
        <position position="64"/>
    </location>
    <ligand>
        <name>S-adenosyl-L-methionine</name>
        <dbReference type="ChEBI" id="CHEBI:59789"/>
    </ligand>
</feature>
<proteinExistence type="inferred from homology"/>
<keyword evidence="5 9" id="KW-0963">Cytoplasm</keyword>
<feature type="binding site" evidence="9">
    <location>
        <position position="121"/>
    </location>
    <ligand>
        <name>S-adenosyl-L-methionine</name>
        <dbReference type="ChEBI" id="CHEBI:59789"/>
    </ligand>
</feature>
<evidence type="ECO:0000256" key="1">
    <source>
        <dbReference type="ARBA" id="ARBA00000903"/>
    </source>
</evidence>
<keyword evidence="8 9" id="KW-0949">S-adenosyl-L-methionine</keyword>
<gene>
    <name evidence="9" type="primary">tpm</name>
    <name evidence="10" type="ORF">GCM10009098_22280</name>
</gene>
<name>A0ABN1DWE6_9GAMM</name>
<evidence type="ECO:0000256" key="3">
    <source>
        <dbReference type="ARBA" id="ARBA00008145"/>
    </source>
</evidence>
<accession>A0ABN1DWE6</accession>
<evidence type="ECO:0000256" key="8">
    <source>
        <dbReference type="ARBA" id="ARBA00022691"/>
    </source>
</evidence>
<sequence>MEAEFWHQRWQKNELGFQLDEAHPLLRQYLPAVITGKHKVFVPLCGKSPDLSYLALHIPVVGAELSAIACEDFFLEQGLAFEVNQQKTFQCYQSTNISLWQGDFFTLTEKHISGCDLVYDRAALIALPAEMRWQYVQKLRQLMPKGGDILLISLEYPQHEKQGPPFSVPDKEIKQLFAGAEITLLGTAELTGKGFARRRFATSSLLETVYRITLPPI</sequence>
<dbReference type="PANTHER" id="PTHR10259:SF11">
    <property type="entry name" value="THIOPURINE S-METHYLTRANSFERASE"/>
    <property type="match status" value="1"/>
</dbReference>
<keyword evidence="7 9" id="KW-0808">Transferase</keyword>
<dbReference type="Pfam" id="PF05724">
    <property type="entry name" value="TPMT"/>
    <property type="match status" value="1"/>
</dbReference>
<organism evidence="10 11">
    <name type="scientific">Rheinheimera aquimaris</name>
    <dbReference type="NCBI Taxonomy" id="412437"/>
    <lineage>
        <taxon>Bacteria</taxon>
        <taxon>Pseudomonadati</taxon>
        <taxon>Pseudomonadota</taxon>
        <taxon>Gammaproteobacteria</taxon>
        <taxon>Chromatiales</taxon>
        <taxon>Chromatiaceae</taxon>
        <taxon>Rheinheimera</taxon>
    </lineage>
</organism>
<dbReference type="InterPro" id="IPR025835">
    <property type="entry name" value="Thiopurine_S-MeTrfase"/>
</dbReference>
<comment type="catalytic activity">
    <reaction evidence="1 9">
        <text>S-adenosyl-L-methionine + a thiopurine = S-adenosyl-L-homocysteine + a thiopurine S-methylether.</text>
        <dbReference type="EC" id="2.1.1.67"/>
    </reaction>
</comment>
<feature type="binding site" evidence="9">
    <location>
        <position position="44"/>
    </location>
    <ligand>
        <name>S-adenosyl-L-methionine</name>
        <dbReference type="ChEBI" id="CHEBI:59789"/>
    </ligand>
</feature>
<dbReference type="Proteomes" id="UP001501169">
    <property type="component" value="Unassembled WGS sequence"/>
</dbReference>
<dbReference type="RefSeq" id="WP_226767013.1">
    <property type="nucleotide sequence ID" value="NZ_BAAAEO010000003.1"/>
</dbReference>
<dbReference type="PANTHER" id="PTHR10259">
    <property type="entry name" value="THIOPURINE S-METHYLTRANSFERASE"/>
    <property type="match status" value="1"/>
</dbReference>
<dbReference type="NCBIfam" id="TIGR03840">
    <property type="entry name" value="TMPT_Se_Te"/>
    <property type="match status" value="1"/>
</dbReference>
<evidence type="ECO:0000313" key="11">
    <source>
        <dbReference type="Proteomes" id="UP001501169"/>
    </source>
</evidence>
<dbReference type="InterPro" id="IPR029063">
    <property type="entry name" value="SAM-dependent_MTases_sf"/>
</dbReference>
<evidence type="ECO:0000313" key="10">
    <source>
        <dbReference type="EMBL" id="GAA0554001.1"/>
    </source>
</evidence>
<evidence type="ECO:0000256" key="2">
    <source>
        <dbReference type="ARBA" id="ARBA00004496"/>
    </source>
</evidence>
<comment type="similarity">
    <text evidence="3 9">Belongs to the class I-like SAM-binding methyltransferase superfamily. TPMT family.</text>
</comment>
<dbReference type="Gene3D" id="3.40.50.150">
    <property type="entry name" value="Vaccinia Virus protein VP39"/>
    <property type="match status" value="1"/>
</dbReference>
<dbReference type="EMBL" id="BAAAEO010000003">
    <property type="protein sequence ID" value="GAA0554001.1"/>
    <property type="molecule type" value="Genomic_DNA"/>
</dbReference>
<evidence type="ECO:0000256" key="6">
    <source>
        <dbReference type="ARBA" id="ARBA00022603"/>
    </source>
</evidence>
<protein>
    <recommendedName>
        <fullName evidence="4 9">Thiopurine S-methyltransferase</fullName>
        <ecNumber evidence="4 9">2.1.1.67</ecNumber>
    </recommendedName>
    <alternativeName>
        <fullName evidence="9">Thiopurine methyltransferase</fullName>
    </alternativeName>
</protein>
<dbReference type="SUPFAM" id="SSF53335">
    <property type="entry name" value="S-adenosyl-L-methionine-dependent methyltransferases"/>
    <property type="match status" value="1"/>
</dbReference>
<reference evidence="10 11" key="1">
    <citation type="journal article" date="2019" name="Int. J. Syst. Evol. Microbiol.">
        <title>The Global Catalogue of Microorganisms (GCM) 10K type strain sequencing project: providing services to taxonomists for standard genome sequencing and annotation.</title>
        <authorList>
            <consortium name="The Broad Institute Genomics Platform"/>
            <consortium name="The Broad Institute Genome Sequencing Center for Infectious Disease"/>
            <person name="Wu L."/>
            <person name="Ma J."/>
        </authorList>
    </citation>
    <scope>NUCLEOTIDE SEQUENCE [LARGE SCALE GENOMIC DNA]</scope>
    <source>
        <strain evidence="10 11">JCM 14331</strain>
    </source>
</reference>
<evidence type="ECO:0000256" key="5">
    <source>
        <dbReference type="ARBA" id="ARBA00022490"/>
    </source>
</evidence>